<feature type="domain" description="Rapamycin-insensitive companion of mTOR" evidence="3">
    <location>
        <begin position="1482"/>
        <end position="1567"/>
    </location>
</feature>
<dbReference type="EMBL" id="JXTI01000138">
    <property type="protein sequence ID" value="KWX12060.1"/>
    <property type="molecule type" value="Genomic_DNA"/>
</dbReference>
<dbReference type="PANTHER" id="PTHR13298:SF11">
    <property type="entry name" value="RAPAMYCIN-INSENSITIVE COMPANION OF MTOR"/>
    <property type="match status" value="1"/>
</dbReference>
<dbReference type="Pfam" id="PF14663">
    <property type="entry name" value="RasGEF_N_2"/>
    <property type="match status" value="1"/>
</dbReference>
<evidence type="ECO:0000313" key="5">
    <source>
        <dbReference type="Proteomes" id="UP000070089"/>
    </source>
</evidence>
<evidence type="ECO:0000256" key="2">
    <source>
        <dbReference type="SAM" id="MobiDB-lite"/>
    </source>
</evidence>
<feature type="region of interest" description="Disordered" evidence="2">
    <location>
        <begin position="2190"/>
        <end position="2213"/>
    </location>
</feature>
<dbReference type="InterPro" id="IPR028268">
    <property type="entry name" value="Pianissimo_fam"/>
</dbReference>
<feature type="coiled-coil region" evidence="1">
    <location>
        <begin position="379"/>
        <end position="413"/>
    </location>
</feature>
<dbReference type="GO" id="GO:0031932">
    <property type="term" value="C:TORC2 complex"/>
    <property type="evidence" value="ECO:0007669"/>
    <property type="project" value="InterPro"/>
</dbReference>
<accession>A0A132NPT2</accession>
<reference evidence="4 5" key="1">
    <citation type="journal article" date="2015" name="Mol. Biochem. Parasitol.">
        <title>Identification of polymorphic genes for use in assemblage B genotyping assays through comparative genomics of multiple assemblage B Giardia duodenalis isolates.</title>
        <authorList>
            <person name="Wielinga C."/>
            <person name="Thompson R.C."/>
            <person name="Monis P."/>
            <person name="Ryan U."/>
        </authorList>
    </citation>
    <scope>NUCLEOTIDE SEQUENCE [LARGE SCALE GENOMIC DNA]</scope>
    <source>
        <strain evidence="4 5">BAH15c1</strain>
    </source>
</reference>
<protein>
    <submittedName>
        <fullName evidence="4">Chromosome segregation ATPase</fullName>
    </submittedName>
</protein>
<keyword evidence="1" id="KW-0175">Coiled coil</keyword>
<evidence type="ECO:0000313" key="4">
    <source>
        <dbReference type="EMBL" id="KWX12060.1"/>
    </source>
</evidence>
<name>A0A132NPT2_GIAIN</name>
<comment type="caution">
    <text evidence="4">The sequence shown here is derived from an EMBL/GenBank/DDBJ whole genome shotgun (WGS) entry which is preliminary data.</text>
</comment>
<dbReference type="PANTHER" id="PTHR13298">
    <property type="entry name" value="CYTOSOLIC REGULATOR PIANISSIMO"/>
    <property type="match status" value="1"/>
</dbReference>
<evidence type="ECO:0000259" key="3">
    <source>
        <dbReference type="Pfam" id="PF14663"/>
    </source>
</evidence>
<dbReference type="GO" id="GO:0038203">
    <property type="term" value="P:TORC2 signaling"/>
    <property type="evidence" value="ECO:0007669"/>
    <property type="project" value="TreeGrafter"/>
</dbReference>
<gene>
    <name evidence="4" type="ORF">QR46_3972</name>
</gene>
<proteinExistence type="predicted"/>
<evidence type="ECO:0000256" key="1">
    <source>
        <dbReference type="SAM" id="Coils"/>
    </source>
</evidence>
<dbReference type="VEuPathDB" id="GiardiaDB:QR46_3972"/>
<sequence length="2468" mass="277645">MSYDLTPFEQNFTPLIQYATHFEQYEENVRYFRVLPDAISNLITYTSSEMTKSAATAKELQSQINNAATEISIVIRTLMLTQYRLIQRALFKLITALCFEGSKVPRRLLRNGCQILMARHLEIHSLDHNSEDACLTDCIGVMITVDPKGISTAIINAVASIATDKADALQMECMALCQQMVICGVSNSEPAMRVFFDQLTEPERMNEVYVNAAVILQLISSKRTPEENTKIRHNVDKLLVPLCMKTEMPDDDEETQNQTSNTEHLREVEDIQRDLDDVALKLRILESNRQTIEKAIQNTSDMMLAISEDLDSTNNSIRHLSHIVHSYQKVLNTLGDDSSKHQLELNTRRDLLTAQHSHQVEDHKRAELEGKLVQIQSAKTAYMEKYTALSAQIEALQKRESSLYEEIKRKNEAQQRTIDAIFSGEDLRASNYPSDKHTRVDTHSRRQRALNMGPSSFKTGGFSVSLAPTHDNKLSTTQVGRQLISHRCRVRQEAADARLRKQPQNFEYQSGVRTVRVSQRTEITKHLLYCLLSTHTGLLYLLSLPCGLKGVLNNLLTLKDFDGTKRAIYELLFDVLGDKHIFKSRFMQKFLSSEQLLSLKSSATFPSMDIRRMQSTATLTEMNFSHSPMSKLGLQQTKNTAGQRVADNRGNFLPSTTALRGKQGANTSTQLQPSNLRYLSNFVNESSQTNSVIESQDTPIVRHFNHNRKGYHSLGDVYMYNSSNYGALAALAMELSPNFNMSMSTSFSGTVTSEVNLLEVLFIDELYLASLGCSTSYGNYTDSDITTDHMMWVLITLARAGLVEVLCWEIMSDSSMSYGPALMLLTLFLSKCVQLLPRTYSNPIISLSGLISYYINNLCKNKTNLNTTGLSRLWSGSTSSSLAYNSFLNFQRSISIYAELYEFVFTQGYFNQYVNQINLSQQQIDLHRYIQEKELERRGNTLSEDNLFERLRQLVETRSKLKFSDIIKTYITINDNEFAKKMLKERILHINLELYRIRIDYLDQAIQKLFVHLTSTKSSLRVGISSLECRTGFDFYYSRIDSFLKSGELSDYPSYWEWTSISTLIGFLSNQFGHAGETQAEVNSIWTKITPIFECILSFMDGTIKKYHDSIHKLKRANYKKPHADTGVSIATTNLPGGFVEEKGGIALSKSLIPTTTGYTSTSTPSNVLVQSTYGDQDSFDIQDLELYKQCNEFKLYALFELPVTEYTLYICRACISMLSLLVRHPEGIALIRKSKLASVLYDILDIAATDKGLLSKENYKGNLALAVVAAIGVLSSTDLGLYIMSSANLSNGKTDSLWRPIKQLIKQAVRPELAQHLVMSLNYSASITQTSLLPGIVELYSSTSEKADIMNHSLRSNKPEDNRPMNAMDILSPSTKERSGASPDRSLTVQDMGPIDHFNILFSELTKESRECMAEALKSSNVSTRYFSTFHIAAMVRQRQTFLKEYNVTCLCSSCLSVFTHHFADLRTHSIQLKTLNDVFWAAECLVTQCRDPITEIAICALIALEELSSEKNVLILEYIVSLKPSFVTYGRIGEVLIERLASCAAGLHYIKDEKNILMPLLDYWVDGLAPAMEWTLNLEARIYSNVDLGISQNYSLPAFFQEKISPRIRGDAASLTFYKADELMYDHLVMPHHTRLGRSSLYLPYSSTDMPPAFRELFIANTGQIKEKDNISSVSDGVEKPISAISFLTAETMTGRLNKGMSNPCGFFSDFINQYNGPDSFHRNRVSNVLPTHLRPCLLAELAKTLQGCDLIIKTGIFKTIMEILLNPVENRFTLQYRAALWSVAFIAQAEVGFKEIIAKASIDPSINYLRQDSISLSNETFDGNDDESIHSVYTCHSVASSFITAGEQSGANNWNPINSMTNTFGCTGLVNNIPGYQLTGISLGDAPMLSTRGKMMHTVFSHRAGTISNIFNKASCSTSHIYETSSQCSTSNESLLHHKHEWKVPPILLHLLHNLAIFSDSYKVKQTATLCIGHCCLNSRARSYFADKLGWEITHLSRSGEFYGCLPPVELFDTFYRSKLLSNEEVETFIMAPLKNIHASHTITTQAEGASVTNSHARSVFRDEVPYAAGRAHNLLADTSLYVANMMGANLNIGTSIASSLNLRERVSTYQQSSSPALSLNITDEKMEEIKTLLKYTTTTTSPLPVELSSDNVVDYIWCNLDHIYDKDFVLKTFKLEERYKALGLIEPTQDREKDPKESQPTPISDADTSAKTPLNIMAAQGAARIKNMRLMDADSYFTNSRAYLPCGCTAGMIISKASISNKLQQITDTQIMSNGQLVTTASLVDRFQTLCRNFIKSLPKEITFYLIHDNDSEDIINMFIQQISMEGAKIQRRNRKFAHSNELAMISSLRSGEKINTFESQILMYCNYLLSAYEPDVQQASAAIGILVDNSMPYRNPNIDYCRADNVPRDSFFLVISQILATWPLLPIARRALLRVCDRPTLRTLKVLDSLSTFAEDVEMTGLA</sequence>
<feature type="compositionally biased region" description="Basic and acidic residues" evidence="2">
    <location>
        <begin position="2192"/>
        <end position="2201"/>
    </location>
</feature>
<organism evidence="4 5">
    <name type="scientific">Giardia duodenalis assemblage B</name>
    <dbReference type="NCBI Taxonomy" id="1394984"/>
    <lineage>
        <taxon>Eukaryota</taxon>
        <taxon>Metamonada</taxon>
        <taxon>Diplomonadida</taxon>
        <taxon>Hexamitidae</taxon>
        <taxon>Giardiinae</taxon>
        <taxon>Giardia</taxon>
    </lineage>
</organism>
<dbReference type="Proteomes" id="UP000070089">
    <property type="component" value="Unassembled WGS sequence"/>
</dbReference>
<feature type="compositionally biased region" description="Polar residues" evidence="2">
    <location>
        <begin position="2202"/>
        <end position="2213"/>
    </location>
</feature>
<dbReference type="InterPro" id="IPR029453">
    <property type="entry name" value="Rictor_IV"/>
</dbReference>